<feature type="region of interest" description="Disordered" evidence="1">
    <location>
        <begin position="33"/>
        <end position="62"/>
    </location>
</feature>
<evidence type="ECO:0000313" key="2">
    <source>
        <dbReference type="EMBL" id="CAI9290100.1"/>
    </source>
</evidence>
<accession>A0AA35ZCM4</accession>
<protein>
    <submittedName>
        <fullName evidence="2">Uncharacterized protein</fullName>
    </submittedName>
</protein>
<gene>
    <name evidence="2" type="ORF">LSALG_LOCUS29311</name>
</gene>
<keyword evidence="3" id="KW-1185">Reference proteome</keyword>
<dbReference type="AlphaFoldDB" id="A0AA35ZCM4"/>
<proteinExistence type="predicted"/>
<reference evidence="2" key="1">
    <citation type="submission" date="2023-04" db="EMBL/GenBank/DDBJ databases">
        <authorList>
            <person name="Vijverberg K."/>
            <person name="Xiong W."/>
            <person name="Schranz E."/>
        </authorList>
    </citation>
    <scope>NUCLEOTIDE SEQUENCE</scope>
</reference>
<name>A0AA35ZCM4_LACSI</name>
<organism evidence="2 3">
    <name type="scientific">Lactuca saligna</name>
    <name type="common">Willowleaf lettuce</name>
    <dbReference type="NCBI Taxonomy" id="75948"/>
    <lineage>
        <taxon>Eukaryota</taxon>
        <taxon>Viridiplantae</taxon>
        <taxon>Streptophyta</taxon>
        <taxon>Embryophyta</taxon>
        <taxon>Tracheophyta</taxon>
        <taxon>Spermatophyta</taxon>
        <taxon>Magnoliopsida</taxon>
        <taxon>eudicotyledons</taxon>
        <taxon>Gunneridae</taxon>
        <taxon>Pentapetalae</taxon>
        <taxon>asterids</taxon>
        <taxon>campanulids</taxon>
        <taxon>Asterales</taxon>
        <taxon>Asteraceae</taxon>
        <taxon>Cichorioideae</taxon>
        <taxon>Cichorieae</taxon>
        <taxon>Lactucinae</taxon>
        <taxon>Lactuca</taxon>
    </lineage>
</organism>
<feature type="compositionally biased region" description="Polar residues" evidence="1">
    <location>
        <begin position="45"/>
        <end position="56"/>
    </location>
</feature>
<dbReference type="EMBL" id="OX465082">
    <property type="protein sequence ID" value="CAI9290100.1"/>
    <property type="molecule type" value="Genomic_DNA"/>
</dbReference>
<sequence length="125" mass="14026">MNSPPRMNKHIRFASTSSFTHFVDVFVQHGSTPPFMETTEPIIQDKSSSPSPQTENVLPMSSPIKTLTQSMDKWLNKVERDVVVMKRLMALGDDDDDDMVFDDTPTNSPDADATIDEQPIPDIDD</sequence>
<feature type="region of interest" description="Disordered" evidence="1">
    <location>
        <begin position="93"/>
        <end position="125"/>
    </location>
</feature>
<evidence type="ECO:0000313" key="3">
    <source>
        <dbReference type="Proteomes" id="UP001177003"/>
    </source>
</evidence>
<dbReference type="Proteomes" id="UP001177003">
    <property type="component" value="Chromosome 6"/>
</dbReference>
<evidence type="ECO:0000256" key="1">
    <source>
        <dbReference type="SAM" id="MobiDB-lite"/>
    </source>
</evidence>